<evidence type="ECO:0000313" key="4">
    <source>
        <dbReference type="Proteomes" id="UP000184485"/>
    </source>
</evidence>
<proteinExistence type="inferred from homology"/>
<dbReference type="Proteomes" id="UP000184485">
    <property type="component" value="Unassembled WGS sequence"/>
</dbReference>
<evidence type="ECO:0000259" key="2">
    <source>
        <dbReference type="Pfam" id="PF00582"/>
    </source>
</evidence>
<comment type="similarity">
    <text evidence="1">Belongs to the universal stress protein A family.</text>
</comment>
<dbReference type="SUPFAM" id="SSF52402">
    <property type="entry name" value="Adenine nucleotide alpha hydrolases-like"/>
    <property type="match status" value="2"/>
</dbReference>
<dbReference type="CDD" id="cd00293">
    <property type="entry name" value="USP-like"/>
    <property type="match status" value="2"/>
</dbReference>
<sequence length="273" mass="29024">MTSPRYRIAHPTDFTPASESAFAHALKLAILLKAELHILHVHRLGDPHSSGDHAPAVRETLARWGLLAADAPREAVEPATGVAVFKVDIRDRDASAGVQHFIARHAVDLLVLGTHSREGLDRVMHGSVAEKIAALAEAPVLLVPSEVPGFVDSETGALSLGRILVPVAADPEPAYALSILAGLTNAIGLSRDIADFIHVGTEPPRIVWGDGDKSAVVREAKGPIVETILNEADGAGLIVMPTRKRDSLLDMLRGTHTERVMRHAPCPVLAIPA</sequence>
<dbReference type="InterPro" id="IPR006015">
    <property type="entry name" value="Universal_stress_UspA"/>
</dbReference>
<dbReference type="PANTHER" id="PTHR46268">
    <property type="entry name" value="STRESS RESPONSE PROTEIN NHAX"/>
    <property type="match status" value="1"/>
</dbReference>
<gene>
    <name evidence="3" type="ORF">SAMN02745157_4771</name>
</gene>
<dbReference type="PANTHER" id="PTHR46268:SF6">
    <property type="entry name" value="UNIVERSAL STRESS PROTEIN UP12"/>
    <property type="match status" value="1"/>
</dbReference>
<name>A0A1M5MEV7_9HYPH</name>
<dbReference type="PRINTS" id="PR01438">
    <property type="entry name" value="UNVRSLSTRESS"/>
</dbReference>
<reference evidence="3 4" key="1">
    <citation type="submission" date="2016-11" db="EMBL/GenBank/DDBJ databases">
        <authorList>
            <person name="Jaros S."/>
            <person name="Januszkiewicz K."/>
            <person name="Wedrychowicz H."/>
        </authorList>
    </citation>
    <scope>NUCLEOTIDE SEQUENCE [LARGE SCALE GENOMIC DNA]</scope>
    <source>
        <strain evidence="3 4">DSM 19436</strain>
    </source>
</reference>
<evidence type="ECO:0000313" key="3">
    <source>
        <dbReference type="EMBL" id="SHG75898.1"/>
    </source>
</evidence>
<feature type="domain" description="UspA" evidence="2">
    <location>
        <begin position="211"/>
        <end position="272"/>
    </location>
</feature>
<organism evidence="3 4">
    <name type="scientific">Kaistia soli DSM 19436</name>
    <dbReference type="NCBI Taxonomy" id="1122133"/>
    <lineage>
        <taxon>Bacteria</taxon>
        <taxon>Pseudomonadati</taxon>
        <taxon>Pseudomonadota</taxon>
        <taxon>Alphaproteobacteria</taxon>
        <taxon>Hyphomicrobiales</taxon>
        <taxon>Kaistiaceae</taxon>
        <taxon>Kaistia</taxon>
    </lineage>
</organism>
<feature type="domain" description="UspA" evidence="2">
    <location>
        <begin position="7"/>
        <end position="144"/>
    </location>
</feature>
<dbReference type="RefSeq" id="WP_073058078.1">
    <property type="nucleotide sequence ID" value="NZ_FQUP01000007.1"/>
</dbReference>
<dbReference type="AlphaFoldDB" id="A0A1M5MEV7"/>
<protein>
    <submittedName>
        <fullName evidence="3">Nucleotide-binding universal stress protein, UspA family</fullName>
    </submittedName>
</protein>
<keyword evidence="4" id="KW-1185">Reference proteome</keyword>
<dbReference type="OrthoDB" id="5564966at2"/>
<dbReference type="EMBL" id="FQUP01000007">
    <property type="protein sequence ID" value="SHG75898.1"/>
    <property type="molecule type" value="Genomic_DNA"/>
</dbReference>
<dbReference type="STRING" id="1122133.SAMN02745157_4771"/>
<evidence type="ECO:0000256" key="1">
    <source>
        <dbReference type="ARBA" id="ARBA00008791"/>
    </source>
</evidence>
<dbReference type="InterPro" id="IPR006016">
    <property type="entry name" value="UspA"/>
</dbReference>
<dbReference type="Pfam" id="PF00582">
    <property type="entry name" value="Usp"/>
    <property type="match status" value="2"/>
</dbReference>
<accession>A0A1M5MEV7</accession>
<dbReference type="Gene3D" id="3.40.50.12370">
    <property type="match status" value="2"/>
</dbReference>